<gene>
    <name evidence="2" type="ORF">HJG63_008250</name>
</gene>
<protein>
    <submittedName>
        <fullName evidence="2">Uncharacterized protein</fullName>
    </submittedName>
</protein>
<sequence length="151" mass="16126">MPGGNGTRLSGPGGPWVLFSPRTSSWEQRGLGELESPPQRFRQGIWGPARCLSFPGPRSAVVTSQVAARPRLPDRRFPGTVMLLVSREFRGGGGRSWGCQGEAGPLDQCSALAQASDRGQTLPDLAATLTGSETQAGRTRPGRWCPRVATR</sequence>
<dbReference type="Proteomes" id="UP000593571">
    <property type="component" value="Unassembled WGS sequence"/>
</dbReference>
<dbReference type="AlphaFoldDB" id="A0A7J8E8Q6"/>
<feature type="region of interest" description="Disordered" evidence="1">
    <location>
        <begin position="131"/>
        <end position="151"/>
    </location>
</feature>
<evidence type="ECO:0000256" key="1">
    <source>
        <dbReference type="SAM" id="MobiDB-lite"/>
    </source>
</evidence>
<accession>A0A7J8E8Q6</accession>
<organism evidence="2 3">
    <name type="scientific">Rousettus aegyptiacus</name>
    <name type="common">Egyptian fruit bat</name>
    <name type="synonym">Pteropus aegyptiacus</name>
    <dbReference type="NCBI Taxonomy" id="9407"/>
    <lineage>
        <taxon>Eukaryota</taxon>
        <taxon>Metazoa</taxon>
        <taxon>Chordata</taxon>
        <taxon>Craniata</taxon>
        <taxon>Vertebrata</taxon>
        <taxon>Euteleostomi</taxon>
        <taxon>Mammalia</taxon>
        <taxon>Eutheria</taxon>
        <taxon>Laurasiatheria</taxon>
        <taxon>Chiroptera</taxon>
        <taxon>Yinpterochiroptera</taxon>
        <taxon>Pteropodoidea</taxon>
        <taxon>Pteropodidae</taxon>
        <taxon>Rousettinae</taxon>
        <taxon>Rousettus</taxon>
    </lineage>
</organism>
<evidence type="ECO:0000313" key="2">
    <source>
        <dbReference type="EMBL" id="KAF6431773.1"/>
    </source>
</evidence>
<reference evidence="2 3" key="1">
    <citation type="journal article" date="2020" name="Nature">
        <title>Six reference-quality genomes reveal evolution of bat adaptations.</title>
        <authorList>
            <person name="Jebb D."/>
            <person name="Huang Z."/>
            <person name="Pippel M."/>
            <person name="Hughes G.M."/>
            <person name="Lavrichenko K."/>
            <person name="Devanna P."/>
            <person name="Winkler S."/>
            <person name="Jermiin L.S."/>
            <person name="Skirmuntt E.C."/>
            <person name="Katzourakis A."/>
            <person name="Burkitt-Gray L."/>
            <person name="Ray D.A."/>
            <person name="Sullivan K.A.M."/>
            <person name="Roscito J.G."/>
            <person name="Kirilenko B.M."/>
            <person name="Davalos L.M."/>
            <person name="Corthals A.P."/>
            <person name="Power M.L."/>
            <person name="Jones G."/>
            <person name="Ransome R.D."/>
            <person name="Dechmann D.K.N."/>
            <person name="Locatelli A.G."/>
            <person name="Puechmaille S.J."/>
            <person name="Fedrigo O."/>
            <person name="Jarvis E.D."/>
            <person name="Hiller M."/>
            <person name="Vernes S.C."/>
            <person name="Myers E.W."/>
            <person name="Teeling E.C."/>
        </authorList>
    </citation>
    <scope>NUCLEOTIDE SEQUENCE [LARGE SCALE GENOMIC DNA]</scope>
    <source>
        <strain evidence="2">MRouAeg1</strain>
        <tissue evidence="2">Muscle</tissue>
    </source>
</reference>
<feature type="compositionally biased region" description="Gly residues" evidence="1">
    <location>
        <begin position="1"/>
        <end position="14"/>
    </location>
</feature>
<name>A0A7J8E8Q6_ROUAE</name>
<keyword evidence="3" id="KW-1185">Reference proteome</keyword>
<proteinExistence type="predicted"/>
<dbReference type="EMBL" id="JACASE010000010">
    <property type="protein sequence ID" value="KAF6431773.1"/>
    <property type="molecule type" value="Genomic_DNA"/>
</dbReference>
<comment type="caution">
    <text evidence="2">The sequence shown here is derived from an EMBL/GenBank/DDBJ whole genome shotgun (WGS) entry which is preliminary data.</text>
</comment>
<evidence type="ECO:0000313" key="3">
    <source>
        <dbReference type="Proteomes" id="UP000593571"/>
    </source>
</evidence>
<feature type="region of interest" description="Disordered" evidence="1">
    <location>
        <begin position="1"/>
        <end position="22"/>
    </location>
</feature>